<feature type="domain" description="BZIP" evidence="2">
    <location>
        <begin position="27"/>
        <end position="41"/>
    </location>
</feature>
<organism evidence="3 4">
    <name type="scientific">Botryotinia fuckeliana (strain T4)</name>
    <name type="common">Noble rot fungus</name>
    <name type="synonym">Botrytis cinerea</name>
    <dbReference type="NCBI Taxonomy" id="999810"/>
    <lineage>
        <taxon>Eukaryota</taxon>
        <taxon>Fungi</taxon>
        <taxon>Dikarya</taxon>
        <taxon>Ascomycota</taxon>
        <taxon>Pezizomycotina</taxon>
        <taxon>Leotiomycetes</taxon>
        <taxon>Helotiales</taxon>
        <taxon>Sclerotiniaceae</taxon>
        <taxon>Botrytis</taxon>
    </lineage>
</organism>
<feature type="compositionally biased region" description="Basic and acidic residues" evidence="1">
    <location>
        <begin position="134"/>
        <end position="143"/>
    </location>
</feature>
<dbReference type="CDD" id="cd14688">
    <property type="entry name" value="bZIP_YAP"/>
    <property type="match status" value="1"/>
</dbReference>
<feature type="compositionally biased region" description="Polar residues" evidence="1">
    <location>
        <begin position="186"/>
        <end position="195"/>
    </location>
</feature>
<dbReference type="InterPro" id="IPR021833">
    <property type="entry name" value="DUF3425"/>
</dbReference>
<dbReference type="Proteomes" id="UP000008177">
    <property type="component" value="Unplaced contigs"/>
</dbReference>
<dbReference type="GO" id="GO:0003700">
    <property type="term" value="F:DNA-binding transcription factor activity"/>
    <property type="evidence" value="ECO:0007669"/>
    <property type="project" value="InterPro"/>
</dbReference>
<dbReference type="HOGENOM" id="CLU_038488_0_0_1"/>
<feature type="region of interest" description="Disordered" evidence="1">
    <location>
        <begin position="1"/>
        <end position="30"/>
    </location>
</feature>
<dbReference type="AlphaFoldDB" id="G2Y9D2"/>
<dbReference type="Gene3D" id="1.20.5.170">
    <property type="match status" value="1"/>
</dbReference>
<evidence type="ECO:0000313" key="3">
    <source>
        <dbReference type="EMBL" id="CCD49208.1"/>
    </source>
</evidence>
<dbReference type="OrthoDB" id="10261951at2759"/>
<dbReference type="InterPro" id="IPR046347">
    <property type="entry name" value="bZIP_sf"/>
</dbReference>
<evidence type="ECO:0000259" key="2">
    <source>
        <dbReference type="PROSITE" id="PS00036"/>
    </source>
</evidence>
<dbReference type="Pfam" id="PF11905">
    <property type="entry name" value="DUF3425"/>
    <property type="match status" value="1"/>
</dbReference>
<dbReference type="InterPro" id="IPR004827">
    <property type="entry name" value="bZIP"/>
</dbReference>
<reference evidence="4" key="1">
    <citation type="journal article" date="2011" name="PLoS Genet.">
        <title>Genomic analysis of the necrotrophic fungal pathogens Sclerotinia sclerotiorum and Botrytis cinerea.</title>
        <authorList>
            <person name="Amselem J."/>
            <person name="Cuomo C.A."/>
            <person name="van Kan J.A."/>
            <person name="Viaud M."/>
            <person name="Benito E.P."/>
            <person name="Couloux A."/>
            <person name="Coutinho P.M."/>
            <person name="de Vries R.P."/>
            <person name="Dyer P.S."/>
            <person name="Fillinger S."/>
            <person name="Fournier E."/>
            <person name="Gout L."/>
            <person name="Hahn M."/>
            <person name="Kohn L."/>
            <person name="Lapalu N."/>
            <person name="Plummer K.M."/>
            <person name="Pradier J.M."/>
            <person name="Quevillon E."/>
            <person name="Sharon A."/>
            <person name="Simon A."/>
            <person name="ten Have A."/>
            <person name="Tudzynski B."/>
            <person name="Tudzynski P."/>
            <person name="Wincker P."/>
            <person name="Andrew M."/>
            <person name="Anthouard V."/>
            <person name="Beever R.E."/>
            <person name="Beffa R."/>
            <person name="Benoit I."/>
            <person name="Bouzid O."/>
            <person name="Brault B."/>
            <person name="Chen Z."/>
            <person name="Choquer M."/>
            <person name="Collemare J."/>
            <person name="Cotton P."/>
            <person name="Danchin E.G."/>
            <person name="Da Silva C."/>
            <person name="Gautier A."/>
            <person name="Giraud C."/>
            <person name="Giraud T."/>
            <person name="Gonzalez C."/>
            <person name="Grossetete S."/>
            <person name="Guldener U."/>
            <person name="Henrissat B."/>
            <person name="Howlett B.J."/>
            <person name="Kodira C."/>
            <person name="Kretschmer M."/>
            <person name="Lappartient A."/>
            <person name="Leroch M."/>
            <person name="Levis C."/>
            <person name="Mauceli E."/>
            <person name="Neuveglise C."/>
            <person name="Oeser B."/>
            <person name="Pearson M."/>
            <person name="Poulain J."/>
            <person name="Poussereau N."/>
            <person name="Quesneville H."/>
            <person name="Rascle C."/>
            <person name="Schumacher J."/>
            <person name="Segurens B."/>
            <person name="Sexton A."/>
            <person name="Silva E."/>
            <person name="Sirven C."/>
            <person name="Soanes D.M."/>
            <person name="Talbot N.J."/>
            <person name="Templeton M."/>
            <person name="Yandava C."/>
            <person name="Yarden O."/>
            <person name="Zeng Q."/>
            <person name="Rollins J.A."/>
            <person name="Lebrun M.H."/>
            <person name="Dickman M."/>
        </authorList>
    </citation>
    <scope>NUCLEOTIDE SEQUENCE [LARGE SCALE GENOMIC DNA]</scope>
    <source>
        <strain evidence="4">T4</strain>
    </source>
</reference>
<name>G2Y9D2_BOTF4</name>
<sequence length="595" mass="65553">MVEHSAPAVSSKKTRVEPVNNAASENRKLRNRLSQKAFRARQSLYIKDLEKKLEWASKPESDQNAKLEETNSVLRGQLLDCHKKLESFQVTLKALADSVAYSLGIEKTPVDIDPTTHNNDDSDDAEAEGPPAQDEGKNEELKQSEWSPDNEPSLSSNFYDFSEIPTTSVPSQSIQTTLRLSPKPQAPQSNIHGKSNIETGTLVTSILPRLPSNDLPHFSSREVYNPTHLTISSTYEQMMGTVQYNSYLGNESLIAQEQTLQINHTNSPFSDHITVFENVLRQKLSKSTALIRSNERCAPLLFEHDPVGNLVSTRTELIIGSVLNSAYIMLSTFICASWPAMATWHCATKAHVPITKVITYHVNPTAATYADLVTNGAWVPTKIQMSIPHPAIIDWVPFPSLRDKLIVCYSANPCLDQIICEIGTSYVVEADVSKLVMGAGAATGNIGVWDLVRSMSGGTKESAFASEDNISWDEICRASFELNKQMRGGNVLQDITMEPLAPLPAPNVAALFNSKQMALSTFVALGMNQGVAQYKLDPAFFERHPELYDGSAGIVANGARLRPSDHFPMPRPRILNEGVLNCYRNLAAWALDTGI</sequence>
<dbReference type="PANTHER" id="PTHR38116:SF9">
    <property type="entry name" value="BZIP DOMAIN-CONTAINING PROTEIN"/>
    <property type="match status" value="1"/>
</dbReference>
<dbReference type="EMBL" id="FQ790300">
    <property type="protein sequence ID" value="CCD49208.1"/>
    <property type="molecule type" value="Genomic_DNA"/>
</dbReference>
<evidence type="ECO:0000256" key="1">
    <source>
        <dbReference type="SAM" id="MobiDB-lite"/>
    </source>
</evidence>
<gene>
    <name evidence="3" type="ORF">BofuT4_P030840.1</name>
</gene>
<dbReference type="SUPFAM" id="SSF57959">
    <property type="entry name" value="Leucine zipper domain"/>
    <property type="match status" value="1"/>
</dbReference>
<feature type="compositionally biased region" description="Polar residues" evidence="1">
    <location>
        <begin position="144"/>
        <end position="179"/>
    </location>
</feature>
<accession>G2Y9D2</accession>
<protein>
    <submittedName>
        <fullName evidence="3">Similar to transcription factor bZIP</fullName>
    </submittedName>
</protein>
<dbReference type="InParanoid" id="G2Y9D2"/>
<dbReference type="PANTHER" id="PTHR38116">
    <property type="entry name" value="CHROMOSOME 7, WHOLE GENOME SHOTGUN SEQUENCE"/>
    <property type="match status" value="1"/>
</dbReference>
<feature type="region of interest" description="Disordered" evidence="1">
    <location>
        <begin position="109"/>
        <end position="195"/>
    </location>
</feature>
<evidence type="ECO:0000313" key="4">
    <source>
        <dbReference type="Proteomes" id="UP000008177"/>
    </source>
</evidence>
<dbReference type="PROSITE" id="PS00036">
    <property type="entry name" value="BZIP_BASIC"/>
    <property type="match status" value="1"/>
</dbReference>
<dbReference type="eggNOG" id="ENOG502SMID">
    <property type="taxonomic scope" value="Eukaryota"/>
</dbReference>
<proteinExistence type="predicted"/>